<dbReference type="Pfam" id="PF07495">
    <property type="entry name" value="Y_Y_Y"/>
    <property type="match status" value="1"/>
</dbReference>
<feature type="signal peptide" evidence="5">
    <location>
        <begin position="1"/>
        <end position="19"/>
    </location>
</feature>
<dbReference type="InterPro" id="IPR015943">
    <property type="entry name" value="WD40/YVTN_repeat-like_dom_sf"/>
</dbReference>
<proteinExistence type="predicted"/>
<keyword evidence="3" id="KW-0902">Two-component regulatory system</keyword>
<dbReference type="Gene3D" id="2.60.40.10">
    <property type="entry name" value="Immunoglobulins"/>
    <property type="match status" value="1"/>
</dbReference>
<accession>A0A841JV88</accession>
<dbReference type="GO" id="GO:0016020">
    <property type="term" value="C:membrane"/>
    <property type="evidence" value="ECO:0007669"/>
    <property type="project" value="InterPro"/>
</dbReference>
<dbReference type="AlphaFoldDB" id="A0A841JV88"/>
<dbReference type="InterPro" id="IPR003594">
    <property type="entry name" value="HATPase_dom"/>
</dbReference>
<protein>
    <submittedName>
        <fullName evidence="7">Ligand-binding sensor domain-containing protein</fullName>
    </submittedName>
</protein>
<reference evidence="7 8" key="1">
    <citation type="submission" date="2020-08" db="EMBL/GenBank/DDBJ databases">
        <title>Genomic Encyclopedia of Type Strains, Phase IV (KMG-IV): sequencing the most valuable type-strain genomes for metagenomic binning, comparative biology and taxonomic classification.</title>
        <authorList>
            <person name="Goeker M."/>
        </authorList>
    </citation>
    <scope>NUCLEOTIDE SEQUENCE [LARGE SCALE GENOMIC DNA]</scope>
    <source>
        <strain evidence="7 8">DSM 103733</strain>
    </source>
</reference>
<dbReference type="SUPFAM" id="SSF63829">
    <property type="entry name" value="Calcium-dependent phosphotriesterase"/>
    <property type="match status" value="2"/>
</dbReference>
<dbReference type="Pfam" id="PF02518">
    <property type="entry name" value="HATPase_c"/>
    <property type="match status" value="1"/>
</dbReference>
<dbReference type="PANTHER" id="PTHR24421:SF62">
    <property type="entry name" value="SENSORY TRANSDUCTION HISTIDINE KINASE"/>
    <property type="match status" value="1"/>
</dbReference>
<gene>
    <name evidence="7" type="ORF">HNQ77_001608</name>
</gene>
<evidence type="ECO:0000256" key="2">
    <source>
        <dbReference type="ARBA" id="ARBA00022777"/>
    </source>
</evidence>
<dbReference type="PANTHER" id="PTHR24421">
    <property type="entry name" value="NITRATE/NITRITE SENSOR PROTEIN NARX-RELATED"/>
    <property type="match status" value="1"/>
</dbReference>
<keyword evidence="1" id="KW-0808">Transferase</keyword>
<evidence type="ECO:0000256" key="4">
    <source>
        <dbReference type="SAM" id="Phobius"/>
    </source>
</evidence>
<dbReference type="RefSeq" id="WP_184084675.1">
    <property type="nucleotide sequence ID" value="NZ_JACHEK010000003.1"/>
</dbReference>
<dbReference type="Gene3D" id="3.30.565.10">
    <property type="entry name" value="Histidine kinase-like ATPase, C-terminal domain"/>
    <property type="match status" value="1"/>
</dbReference>
<evidence type="ECO:0000259" key="6">
    <source>
        <dbReference type="SMART" id="SM00387"/>
    </source>
</evidence>
<dbReference type="InterPro" id="IPR011123">
    <property type="entry name" value="Y_Y_Y"/>
</dbReference>
<comment type="caution">
    <text evidence="7">The sequence shown here is derived from an EMBL/GenBank/DDBJ whole genome shotgun (WGS) entry which is preliminary data.</text>
</comment>
<dbReference type="InterPro" id="IPR011110">
    <property type="entry name" value="Reg_prop"/>
</dbReference>
<dbReference type="InterPro" id="IPR013783">
    <property type="entry name" value="Ig-like_fold"/>
</dbReference>
<dbReference type="InterPro" id="IPR011712">
    <property type="entry name" value="Sig_transdc_His_kin_sub3_dim/P"/>
</dbReference>
<dbReference type="InterPro" id="IPR036890">
    <property type="entry name" value="HATPase_C_sf"/>
</dbReference>
<keyword evidence="4" id="KW-0472">Membrane</keyword>
<name>A0A841JV88_9BACT</name>
<dbReference type="Proteomes" id="UP000538666">
    <property type="component" value="Unassembled WGS sequence"/>
</dbReference>
<keyword evidence="2" id="KW-0418">Kinase</keyword>
<dbReference type="Pfam" id="PF07730">
    <property type="entry name" value="HisKA_3"/>
    <property type="match status" value="1"/>
</dbReference>
<keyword evidence="8" id="KW-1185">Reference proteome</keyword>
<dbReference type="GO" id="GO:0000155">
    <property type="term" value="F:phosphorelay sensor kinase activity"/>
    <property type="evidence" value="ECO:0007669"/>
    <property type="project" value="InterPro"/>
</dbReference>
<dbReference type="Pfam" id="PF07494">
    <property type="entry name" value="Reg_prop"/>
    <property type="match status" value="3"/>
</dbReference>
<dbReference type="SMART" id="SM00387">
    <property type="entry name" value="HATPase_c"/>
    <property type="match status" value="1"/>
</dbReference>
<dbReference type="CDD" id="cd16917">
    <property type="entry name" value="HATPase_UhpB-NarQ-NarX-like"/>
    <property type="match status" value="1"/>
</dbReference>
<keyword evidence="4" id="KW-1133">Transmembrane helix</keyword>
<dbReference type="Gene3D" id="1.20.5.1930">
    <property type="match status" value="1"/>
</dbReference>
<dbReference type="Gene3D" id="2.130.10.10">
    <property type="entry name" value="YVTN repeat-like/Quinoprotein amine dehydrogenase"/>
    <property type="match status" value="3"/>
</dbReference>
<organism evidence="7 8">
    <name type="scientific">Silvibacterium bohemicum</name>
    <dbReference type="NCBI Taxonomy" id="1577686"/>
    <lineage>
        <taxon>Bacteria</taxon>
        <taxon>Pseudomonadati</taxon>
        <taxon>Acidobacteriota</taxon>
        <taxon>Terriglobia</taxon>
        <taxon>Terriglobales</taxon>
        <taxon>Acidobacteriaceae</taxon>
        <taxon>Silvibacterium</taxon>
    </lineage>
</organism>
<dbReference type="EMBL" id="JACHEK010000003">
    <property type="protein sequence ID" value="MBB6143659.1"/>
    <property type="molecule type" value="Genomic_DNA"/>
</dbReference>
<feature type="chain" id="PRO_5032861665" evidence="5">
    <location>
        <begin position="20"/>
        <end position="1012"/>
    </location>
</feature>
<evidence type="ECO:0000256" key="1">
    <source>
        <dbReference type="ARBA" id="ARBA00022679"/>
    </source>
</evidence>
<dbReference type="GO" id="GO:0046983">
    <property type="term" value="F:protein dimerization activity"/>
    <property type="evidence" value="ECO:0007669"/>
    <property type="project" value="InterPro"/>
</dbReference>
<keyword evidence="4" id="KW-0812">Transmembrane</keyword>
<dbReference type="InterPro" id="IPR050482">
    <property type="entry name" value="Sensor_HK_TwoCompSys"/>
</dbReference>
<feature type="transmembrane region" description="Helical" evidence="4">
    <location>
        <begin position="751"/>
        <end position="770"/>
    </location>
</feature>
<keyword evidence="5" id="KW-0732">Signal</keyword>
<evidence type="ECO:0000313" key="8">
    <source>
        <dbReference type="Proteomes" id="UP000538666"/>
    </source>
</evidence>
<evidence type="ECO:0000256" key="5">
    <source>
        <dbReference type="SAM" id="SignalP"/>
    </source>
</evidence>
<feature type="domain" description="Histidine kinase/HSP90-like ATPase" evidence="6">
    <location>
        <begin position="893"/>
        <end position="989"/>
    </location>
</feature>
<dbReference type="SUPFAM" id="SSF55874">
    <property type="entry name" value="ATPase domain of HSP90 chaperone/DNA topoisomerase II/histidine kinase"/>
    <property type="match status" value="1"/>
</dbReference>
<evidence type="ECO:0000256" key="3">
    <source>
        <dbReference type="ARBA" id="ARBA00023012"/>
    </source>
</evidence>
<evidence type="ECO:0000313" key="7">
    <source>
        <dbReference type="EMBL" id="MBB6143659.1"/>
    </source>
</evidence>
<sequence>MDLLTNLVGLALLCAPALALNPDRNISQYAHSAWRMQDGFFNGRVNGMAQTTDGYLWFGTNTGLLRFDGVRFTPWAPADGTRLPHSDIHALLGSRDGSLWIGNRDGLFRWKDEKLTRVSHVPGPIGGGIVEDGKGVIWAARSADDTAGPICRISNERARCLTGADGIPAGISVIESLIEDAADNLWMGTNNLLLRWKNGSPAIYKPQGLESNSSIGVDGLAASPDGSLWAGMAVPGHGLGLEHLIDGAWKPLLTPQLDGSTLDVTDLLLDRDGALWIGTADQGIYHYYHGRVDRFRRSDGLSSDFVSRFFEDKEGTVWVITPQGVDSFHNLSVVTWSAREGLTTDNVVSVAAAHDGTVWIGNAGGLDSIKDGNVSSIRAGKGLPGNQVRSVFEDRENRLWVGVDNDLTVLQNGHFRKISRPDGSSIGPVRDITEDPQNNLWIESGWDKELLRIRDFKVVEQFRLPDISSGRELAADAEGNLWLGLKTGDLARFRDGHTEVIHSPLAAGTRIRQVVANPDGSVLAATTAGVIAWRDGQQSTLGTRNGLPCDGINGLIWDSHRNLWLHTACGLVEIEQAELQRWWRHSESTVQFKYMDALDGVLPGNAYYQPAARSKDGRLWFANGSVLQMIDPANLIRNPIPPPVHVEEIVADRRNYPADGLARLPPLTRNLQIDYTALSFVAPQKVRFRYRLDGYDKDWQDSGTRRQAFYTDLPPGNYQFRVIASNNDGVWNESAATTSFYVVPAFYQTSWFLFLCAIAAVSGLYMIYLIHLKQVTRRIQEQLATRVEERERIARELHDTLLQGFHGLMLRFQSVLKNIPPEAAARRMMETALDRADEVLLEGRQRVHNLREEGMPGNGPWENLARWGNELAQSRDTRFTAAIVGTPQPLDPAVSDEVYQIGREALNNAFLHAYAKQIEMEITYDRKSVRLVVRDDGAGMDNEILERGRSGHWGLSGMRERSQQIGAQLNIWSHGGAGTEIDLFIPAKVAYRQPHKKSGWNEFKRRVARQSE</sequence>